<evidence type="ECO:0008006" key="3">
    <source>
        <dbReference type="Google" id="ProtNLM"/>
    </source>
</evidence>
<name>A0ABS7HEW9_9HYPH</name>
<evidence type="ECO:0000313" key="1">
    <source>
        <dbReference type="EMBL" id="MBW9064813.1"/>
    </source>
</evidence>
<dbReference type="EMBL" id="JAEUAO010000003">
    <property type="protein sequence ID" value="MBW9064813.1"/>
    <property type="molecule type" value="Genomic_DNA"/>
</dbReference>
<evidence type="ECO:0000313" key="2">
    <source>
        <dbReference type="Proteomes" id="UP000757604"/>
    </source>
</evidence>
<accession>A0ABS7HEW9</accession>
<proteinExistence type="predicted"/>
<organism evidence="1 2">
    <name type="scientific">Rhizobium herbae</name>
    <dbReference type="NCBI Taxonomy" id="508661"/>
    <lineage>
        <taxon>Bacteria</taxon>
        <taxon>Pseudomonadati</taxon>
        <taxon>Pseudomonadota</taxon>
        <taxon>Alphaproteobacteria</taxon>
        <taxon>Hyphomicrobiales</taxon>
        <taxon>Rhizobiaceae</taxon>
        <taxon>Rhizobium/Agrobacterium group</taxon>
        <taxon>Rhizobium</taxon>
    </lineage>
</organism>
<dbReference type="Proteomes" id="UP000757604">
    <property type="component" value="Unassembled WGS sequence"/>
</dbReference>
<keyword evidence="2" id="KW-1185">Reference proteome</keyword>
<comment type="caution">
    <text evidence="1">The sequence shown here is derived from an EMBL/GenBank/DDBJ whole genome shotgun (WGS) entry which is preliminary data.</text>
</comment>
<reference evidence="1 2" key="1">
    <citation type="journal article" date="2021" name="MBio">
        <title>Poor Competitiveness of Bradyrhizobium in Pigeon Pea Root Colonization in Indian Soils.</title>
        <authorList>
            <person name="Chalasani D."/>
            <person name="Basu A."/>
            <person name="Pullabhotla S.V.S.R.N."/>
            <person name="Jorrin B."/>
            <person name="Neal A.L."/>
            <person name="Poole P.S."/>
            <person name="Podile A.R."/>
            <person name="Tkacz A."/>
        </authorList>
    </citation>
    <scope>NUCLEOTIDE SEQUENCE [LARGE SCALE GENOMIC DNA]</scope>
    <source>
        <strain evidence="1 2">HU44</strain>
    </source>
</reference>
<sequence>MCNRYLFSGQDILDLRIGYFRAAFIIDDGVETISDRVRTREAWGEETITPLQFEPMDA</sequence>
<protein>
    <recommendedName>
        <fullName evidence="3">DUF159 family protein</fullName>
    </recommendedName>
</protein>
<gene>
    <name evidence="1" type="ORF">JNB71_16020</name>
</gene>